<name>A0A1Y5Y400_KIBAR</name>
<organism evidence="2 3">
    <name type="scientific">Kibdelosporangium aridum</name>
    <dbReference type="NCBI Taxonomy" id="2030"/>
    <lineage>
        <taxon>Bacteria</taxon>
        <taxon>Bacillati</taxon>
        <taxon>Actinomycetota</taxon>
        <taxon>Actinomycetes</taxon>
        <taxon>Pseudonocardiales</taxon>
        <taxon>Pseudonocardiaceae</taxon>
        <taxon>Kibdelosporangium</taxon>
    </lineage>
</organism>
<protein>
    <submittedName>
        <fullName evidence="2">Uncharacterized protein</fullName>
    </submittedName>
</protein>
<keyword evidence="3" id="KW-1185">Reference proteome</keyword>
<feature type="transmembrane region" description="Helical" evidence="1">
    <location>
        <begin position="43"/>
        <end position="64"/>
    </location>
</feature>
<keyword evidence="1" id="KW-1133">Transmembrane helix</keyword>
<sequence>MILTIARVIMVCQAVASLGVWVGQLQDTFSRMDHNQDVYPQAVLVDILNPLIAVALLAGAIFLGSRPWARPLSLTMEYVGIISALVNVVTGFYQAGVAIAVAVAVIVLIRRSDRVPQVQS</sequence>
<keyword evidence="1" id="KW-0472">Membrane</keyword>
<evidence type="ECO:0000256" key="1">
    <source>
        <dbReference type="SAM" id="Phobius"/>
    </source>
</evidence>
<gene>
    <name evidence="2" type="ORF">SAMN05661093_09102</name>
</gene>
<reference evidence="2 3" key="1">
    <citation type="submission" date="2017-04" db="EMBL/GenBank/DDBJ databases">
        <authorList>
            <person name="Afonso C.L."/>
            <person name="Miller P.J."/>
            <person name="Scott M.A."/>
            <person name="Spackman E."/>
            <person name="Goraichik I."/>
            <person name="Dimitrov K.M."/>
            <person name="Suarez D.L."/>
            <person name="Swayne D.E."/>
        </authorList>
    </citation>
    <scope>NUCLEOTIDE SEQUENCE [LARGE SCALE GENOMIC DNA]</scope>
    <source>
        <strain evidence="2 3">DSM 43828</strain>
    </source>
</reference>
<accession>A0A1Y5Y400</accession>
<keyword evidence="1" id="KW-0812">Transmembrane</keyword>
<evidence type="ECO:0000313" key="2">
    <source>
        <dbReference type="EMBL" id="SMD25416.1"/>
    </source>
</evidence>
<dbReference type="Proteomes" id="UP000192674">
    <property type="component" value="Unassembled WGS sequence"/>
</dbReference>
<proteinExistence type="predicted"/>
<dbReference type="EMBL" id="FWXV01000011">
    <property type="protein sequence ID" value="SMD25416.1"/>
    <property type="molecule type" value="Genomic_DNA"/>
</dbReference>
<feature type="transmembrane region" description="Helical" evidence="1">
    <location>
        <begin position="84"/>
        <end position="109"/>
    </location>
</feature>
<dbReference type="RefSeq" id="WP_033382987.1">
    <property type="nucleotide sequence ID" value="NZ_FWXV01000011.1"/>
</dbReference>
<dbReference type="AlphaFoldDB" id="A0A1Y5Y400"/>
<dbReference type="OrthoDB" id="3691169at2"/>
<evidence type="ECO:0000313" key="3">
    <source>
        <dbReference type="Proteomes" id="UP000192674"/>
    </source>
</evidence>